<accession>A0A9W9KVI2</accession>
<reference evidence="2" key="1">
    <citation type="submission" date="2022-11" db="EMBL/GenBank/DDBJ databases">
        <authorList>
            <person name="Petersen C."/>
        </authorList>
    </citation>
    <scope>NUCLEOTIDE SEQUENCE</scope>
    <source>
        <strain evidence="2">IBT 22155</strain>
    </source>
</reference>
<dbReference type="AlphaFoldDB" id="A0A9W9KVI2"/>
<feature type="region of interest" description="Disordered" evidence="1">
    <location>
        <begin position="1"/>
        <end position="137"/>
    </location>
</feature>
<dbReference type="RefSeq" id="XP_056517981.1">
    <property type="nucleotide sequence ID" value="XM_056670182.1"/>
</dbReference>
<dbReference type="Proteomes" id="UP001149079">
    <property type="component" value="Unassembled WGS sequence"/>
</dbReference>
<feature type="compositionally biased region" description="Acidic residues" evidence="1">
    <location>
        <begin position="115"/>
        <end position="134"/>
    </location>
</feature>
<feature type="compositionally biased region" description="Polar residues" evidence="1">
    <location>
        <begin position="44"/>
        <end position="61"/>
    </location>
</feature>
<name>A0A9W9KVI2_9EURO</name>
<comment type="caution">
    <text evidence="2">The sequence shown here is derived from an EMBL/GenBank/DDBJ whole genome shotgun (WGS) entry which is preliminary data.</text>
</comment>
<dbReference type="GeneID" id="81409352"/>
<gene>
    <name evidence="2" type="ORF">N7515_009438</name>
</gene>
<feature type="compositionally biased region" description="Low complexity" evidence="1">
    <location>
        <begin position="89"/>
        <end position="100"/>
    </location>
</feature>
<dbReference type="OrthoDB" id="4365889at2759"/>
<evidence type="ECO:0000256" key="1">
    <source>
        <dbReference type="SAM" id="MobiDB-lite"/>
    </source>
</evidence>
<sequence>MEEEERTLLSAYLTPQEIQAAKDERTPQVISTEPISDCEEDEMSMTQLEARSQPQVASQAVQRPAKNALGKRRRSPPADHMGDDEEIQPRAASRAAQRPSNEAPSKRPVTTIADCLEDDEEEHYGDDEENDYGQESERMDLPEMQQRVISHMVSWRASASFAECIFGRALDSLRGNSGLRPRFKLCHRHFILFAVADRFRRNDLRRSLFLRSLDFLRRKICR</sequence>
<evidence type="ECO:0000313" key="2">
    <source>
        <dbReference type="EMBL" id="KAJ5121477.1"/>
    </source>
</evidence>
<evidence type="ECO:0000313" key="3">
    <source>
        <dbReference type="Proteomes" id="UP001149079"/>
    </source>
</evidence>
<keyword evidence="3" id="KW-1185">Reference proteome</keyword>
<dbReference type="EMBL" id="JAPQKL010000007">
    <property type="protein sequence ID" value="KAJ5121477.1"/>
    <property type="molecule type" value="Genomic_DNA"/>
</dbReference>
<reference evidence="2" key="2">
    <citation type="journal article" date="2023" name="IMA Fungus">
        <title>Comparative genomic study of the Penicillium genus elucidates a diverse pangenome and 15 lateral gene transfer events.</title>
        <authorList>
            <person name="Petersen C."/>
            <person name="Sorensen T."/>
            <person name="Nielsen M.R."/>
            <person name="Sondergaard T.E."/>
            <person name="Sorensen J.L."/>
            <person name="Fitzpatrick D.A."/>
            <person name="Frisvad J.C."/>
            <person name="Nielsen K.L."/>
        </authorList>
    </citation>
    <scope>NUCLEOTIDE SEQUENCE</scope>
    <source>
        <strain evidence="2">IBT 22155</strain>
    </source>
</reference>
<proteinExistence type="predicted"/>
<organism evidence="2 3">
    <name type="scientific">Penicillium bovifimosum</name>
    <dbReference type="NCBI Taxonomy" id="126998"/>
    <lineage>
        <taxon>Eukaryota</taxon>
        <taxon>Fungi</taxon>
        <taxon>Dikarya</taxon>
        <taxon>Ascomycota</taxon>
        <taxon>Pezizomycotina</taxon>
        <taxon>Eurotiomycetes</taxon>
        <taxon>Eurotiomycetidae</taxon>
        <taxon>Eurotiales</taxon>
        <taxon>Aspergillaceae</taxon>
        <taxon>Penicillium</taxon>
    </lineage>
</organism>
<protein>
    <submittedName>
        <fullName evidence="2">Uncharacterized protein</fullName>
    </submittedName>
</protein>